<keyword evidence="4" id="KW-0695">RNA-directed DNA polymerase</keyword>
<dbReference type="SMART" id="SM00343">
    <property type="entry name" value="ZnF_C2HC"/>
    <property type="match status" value="2"/>
</dbReference>
<keyword evidence="4" id="KW-0808">Transferase</keyword>
<dbReference type="Gene3D" id="4.10.60.10">
    <property type="entry name" value="Zinc finger, CCHC-type"/>
    <property type="match status" value="1"/>
</dbReference>
<feature type="region of interest" description="Disordered" evidence="2">
    <location>
        <begin position="32"/>
        <end position="65"/>
    </location>
</feature>
<dbReference type="GO" id="GO:0003964">
    <property type="term" value="F:RNA-directed DNA polymerase activity"/>
    <property type="evidence" value="ECO:0007669"/>
    <property type="project" value="UniProtKB-KW"/>
</dbReference>
<dbReference type="SUPFAM" id="SSF47353">
    <property type="entry name" value="Retrovirus capsid dimerization domain-like"/>
    <property type="match status" value="1"/>
</dbReference>
<organism evidence="4 5">
    <name type="scientific">Plakobranchus ocellatus</name>
    <dbReference type="NCBI Taxonomy" id="259542"/>
    <lineage>
        <taxon>Eukaryota</taxon>
        <taxon>Metazoa</taxon>
        <taxon>Spiralia</taxon>
        <taxon>Lophotrochozoa</taxon>
        <taxon>Mollusca</taxon>
        <taxon>Gastropoda</taxon>
        <taxon>Heterobranchia</taxon>
        <taxon>Euthyneura</taxon>
        <taxon>Panpulmonata</taxon>
        <taxon>Sacoglossa</taxon>
        <taxon>Placobranchoidea</taxon>
        <taxon>Plakobranchidae</taxon>
        <taxon>Plakobranchus</taxon>
    </lineage>
</organism>
<feature type="domain" description="CCHC-type" evidence="3">
    <location>
        <begin position="333"/>
        <end position="348"/>
    </location>
</feature>
<dbReference type="Proteomes" id="UP000735302">
    <property type="component" value="Unassembled WGS sequence"/>
</dbReference>
<keyword evidence="1" id="KW-0479">Metal-binding</keyword>
<name>A0AAV4DJS8_9GAST</name>
<evidence type="ECO:0000313" key="4">
    <source>
        <dbReference type="EMBL" id="GFO44216.1"/>
    </source>
</evidence>
<dbReference type="EMBL" id="BLXT01007934">
    <property type="protein sequence ID" value="GFO44216.1"/>
    <property type="molecule type" value="Genomic_DNA"/>
</dbReference>
<accession>A0AAV4DJS8</accession>
<comment type="caution">
    <text evidence="4">The sequence shown here is derived from an EMBL/GenBank/DDBJ whole genome shotgun (WGS) entry which is preliminary data.</text>
</comment>
<dbReference type="InterPro" id="IPR036875">
    <property type="entry name" value="Znf_CCHC_sf"/>
</dbReference>
<dbReference type="GO" id="GO:0008270">
    <property type="term" value="F:zinc ion binding"/>
    <property type="evidence" value="ECO:0007669"/>
    <property type="project" value="UniProtKB-KW"/>
</dbReference>
<feature type="region of interest" description="Disordered" evidence="2">
    <location>
        <begin position="513"/>
        <end position="554"/>
    </location>
</feature>
<feature type="compositionally biased region" description="Polar residues" evidence="2">
    <location>
        <begin position="513"/>
        <end position="526"/>
    </location>
</feature>
<sequence length="726" mass="81182">MSDLYEKYLAMAGKLKVPDSDLLQWVQARVEHEEKSNQQALDREERARERNKDRELELERARERDKDRELELEKKKIDLQIAQESRGSVSLARPTVSVPKIKFAPLTPSEYDNIDLYLEKFKRTCITLKIANDDWGTYLMSLLQGDSLSVLSSLAPDECGSYTLIKEKLLKRFGCDCNGFRDKFFQSRPKTEENFESFVYRTKRYFDRWLDLAKVNTYDGLIFLLLFETVMATCNEEFVAHIKDQSPSNIPKLIGIATSYSDSRPNKPFARAAMSKVSFAATSTSSDPSGRRAARSPCRSKEFSPIQKNFKRHQSASLGRPHANSQAAPRSACFSCQGFGHVAKDCPSDVATKSSRGFRSSGSQNTKPGQVCSYCHRTNHVRAQCFKLKHDAGKKSYVASALPCADNYCCCIADSNLNRDGVLKLESAKVFGRQVSLLRNTGCNTVAISVALVPANCLTGRVARVNTFCCQNRRFPTASIFIESDYFTGNVEACIINNPVADVILGNIAGIKSSSDSSHSYVGNRSQSKREKDSQYTQSGSAPQVDFAPASDDSHHDVLHRVNTKCQTEETSVADGVSTNVLGEYSDFSERQRLDQTLAAWYKKVGKAPVNGISFVMENGFLYRKFQRPENRHYEKTLCIPESLRHQVLSAAHDTNLAEHAGFRKTLATIKSEFSWPGLSTDTLSFVRSCHICQVKAPIGRDKPPPIRFTSLCAGGNYKTSRNGSY</sequence>
<proteinExistence type="predicted"/>
<dbReference type="AlphaFoldDB" id="A0AAV4DJS8"/>
<dbReference type="InterPro" id="IPR041588">
    <property type="entry name" value="Integrase_H2C2"/>
</dbReference>
<evidence type="ECO:0000256" key="1">
    <source>
        <dbReference type="PROSITE-ProRule" id="PRU00047"/>
    </source>
</evidence>
<dbReference type="Gene3D" id="1.10.4020.10">
    <property type="entry name" value="DNA breaking-rejoining enzymes"/>
    <property type="match status" value="1"/>
</dbReference>
<dbReference type="PROSITE" id="PS50158">
    <property type="entry name" value="ZF_CCHC"/>
    <property type="match status" value="1"/>
</dbReference>
<dbReference type="InterPro" id="IPR001878">
    <property type="entry name" value="Znf_CCHC"/>
</dbReference>
<evidence type="ECO:0000259" key="3">
    <source>
        <dbReference type="PROSITE" id="PS50158"/>
    </source>
</evidence>
<keyword evidence="1" id="KW-0862">Zinc</keyword>
<keyword evidence="5" id="KW-1185">Reference proteome</keyword>
<dbReference type="Pfam" id="PF00098">
    <property type="entry name" value="zf-CCHC"/>
    <property type="match status" value="1"/>
</dbReference>
<dbReference type="GO" id="GO:0003676">
    <property type="term" value="F:nucleic acid binding"/>
    <property type="evidence" value="ECO:0007669"/>
    <property type="project" value="InterPro"/>
</dbReference>
<evidence type="ECO:0000256" key="2">
    <source>
        <dbReference type="SAM" id="MobiDB-lite"/>
    </source>
</evidence>
<evidence type="ECO:0000313" key="5">
    <source>
        <dbReference type="Proteomes" id="UP000735302"/>
    </source>
</evidence>
<dbReference type="FunFam" id="1.10.340.70:FF:000001">
    <property type="entry name" value="Retrovirus-related Pol polyprotein from transposon gypsy-like Protein"/>
    <property type="match status" value="1"/>
</dbReference>
<gene>
    <name evidence="4" type="ORF">PoB_007072100</name>
</gene>
<feature type="region of interest" description="Disordered" evidence="2">
    <location>
        <begin position="281"/>
        <end position="306"/>
    </location>
</feature>
<keyword evidence="1" id="KW-0863">Zinc-finger</keyword>
<dbReference type="PANTHER" id="PTHR46888">
    <property type="entry name" value="ZINC KNUCKLE DOMAINCONTAINING PROTEIN-RELATED"/>
    <property type="match status" value="1"/>
</dbReference>
<protein>
    <submittedName>
        <fullName evidence="4">Reverse transcriptase</fullName>
    </submittedName>
</protein>
<dbReference type="SUPFAM" id="SSF57756">
    <property type="entry name" value="Retrovirus zinc finger-like domains"/>
    <property type="match status" value="1"/>
</dbReference>
<keyword evidence="4" id="KW-0548">Nucleotidyltransferase</keyword>
<dbReference type="InterPro" id="IPR038269">
    <property type="entry name" value="SCAN_sf"/>
</dbReference>
<reference evidence="4 5" key="1">
    <citation type="journal article" date="2021" name="Elife">
        <title>Chloroplast acquisition without the gene transfer in kleptoplastic sea slugs, Plakobranchus ocellatus.</title>
        <authorList>
            <person name="Maeda T."/>
            <person name="Takahashi S."/>
            <person name="Yoshida T."/>
            <person name="Shimamura S."/>
            <person name="Takaki Y."/>
            <person name="Nagai Y."/>
            <person name="Toyoda A."/>
            <person name="Suzuki Y."/>
            <person name="Arimoto A."/>
            <person name="Ishii H."/>
            <person name="Satoh N."/>
            <person name="Nishiyama T."/>
            <person name="Hasebe M."/>
            <person name="Maruyama T."/>
            <person name="Minagawa J."/>
            <person name="Obokata J."/>
            <person name="Shigenobu S."/>
        </authorList>
    </citation>
    <scope>NUCLEOTIDE SEQUENCE [LARGE SCALE GENOMIC DNA]</scope>
</reference>
<dbReference type="Gene3D" id="1.10.340.70">
    <property type="match status" value="1"/>
</dbReference>
<dbReference type="PANTHER" id="PTHR46888:SF1">
    <property type="entry name" value="RIBONUCLEASE H"/>
    <property type="match status" value="1"/>
</dbReference>
<dbReference type="Pfam" id="PF17921">
    <property type="entry name" value="Integrase_H2C2"/>
    <property type="match status" value="1"/>
</dbReference>